<organism evidence="2">
    <name type="scientific">viral metagenome</name>
    <dbReference type="NCBI Taxonomy" id="1070528"/>
    <lineage>
        <taxon>unclassified sequences</taxon>
        <taxon>metagenomes</taxon>
        <taxon>organismal metagenomes</taxon>
    </lineage>
</organism>
<evidence type="ECO:0000256" key="1">
    <source>
        <dbReference type="SAM" id="MobiDB-lite"/>
    </source>
</evidence>
<sequence length="138" mass="15608">MKNVDWASDDEEEGGADYYQYQYPCHHEQPHQPMEDEYSYDSYPNTRSTTSSHTSSHTSSSPSTIKSKSTKGTKSTKKTKSTKSTDTCKTDTSTHDGRWTTTNDEKWTIATVMPNNDDCSCISDETNLSHEVHNYFVG</sequence>
<evidence type="ECO:0000313" key="2">
    <source>
        <dbReference type="EMBL" id="QHT80364.1"/>
    </source>
</evidence>
<feature type="compositionally biased region" description="Low complexity" evidence="1">
    <location>
        <begin position="48"/>
        <end position="67"/>
    </location>
</feature>
<feature type="compositionally biased region" description="Basic and acidic residues" evidence="1">
    <location>
        <begin position="86"/>
        <end position="105"/>
    </location>
</feature>
<feature type="compositionally biased region" description="Basic residues" evidence="1">
    <location>
        <begin position="68"/>
        <end position="81"/>
    </location>
</feature>
<dbReference type="AlphaFoldDB" id="A0A6C0HIT6"/>
<proteinExistence type="predicted"/>
<reference evidence="2" key="1">
    <citation type="journal article" date="2020" name="Nature">
        <title>Giant virus diversity and host interactions through global metagenomics.</title>
        <authorList>
            <person name="Schulz F."/>
            <person name="Roux S."/>
            <person name="Paez-Espino D."/>
            <person name="Jungbluth S."/>
            <person name="Walsh D.A."/>
            <person name="Denef V.J."/>
            <person name="McMahon K.D."/>
            <person name="Konstantinidis K.T."/>
            <person name="Eloe-Fadrosh E.A."/>
            <person name="Kyrpides N.C."/>
            <person name="Woyke T."/>
        </authorList>
    </citation>
    <scope>NUCLEOTIDE SEQUENCE</scope>
    <source>
        <strain evidence="2">GVMAG-M-3300023184-120</strain>
    </source>
</reference>
<feature type="region of interest" description="Disordered" evidence="1">
    <location>
        <begin position="1"/>
        <end position="105"/>
    </location>
</feature>
<feature type="compositionally biased region" description="Basic and acidic residues" evidence="1">
    <location>
        <begin position="25"/>
        <end position="34"/>
    </location>
</feature>
<name>A0A6C0HIT6_9ZZZZ</name>
<dbReference type="EMBL" id="MN739968">
    <property type="protein sequence ID" value="QHT80364.1"/>
    <property type="molecule type" value="Genomic_DNA"/>
</dbReference>
<accession>A0A6C0HIT6</accession>
<protein>
    <submittedName>
        <fullName evidence="2">Uncharacterized protein</fullName>
    </submittedName>
</protein>